<keyword evidence="2" id="KW-0812">Transmembrane</keyword>
<evidence type="ECO:0000313" key="4">
    <source>
        <dbReference type="Proteomes" id="UP000308199"/>
    </source>
</evidence>
<reference evidence="3 4" key="1">
    <citation type="submission" date="2019-02" db="EMBL/GenBank/DDBJ databases">
        <title>Genome sequencing of the rare red list fungi Phellinidium pouzarii.</title>
        <authorList>
            <person name="Buettner E."/>
            <person name="Kellner H."/>
        </authorList>
    </citation>
    <scope>NUCLEOTIDE SEQUENCE [LARGE SCALE GENOMIC DNA]</scope>
    <source>
        <strain evidence="3 4">DSM 108285</strain>
    </source>
</reference>
<gene>
    <name evidence="3" type="ORF">EW145_g4932</name>
</gene>
<sequence length="232" mass="25314">MSDAISTVGTDTTVSLEPHLVEALKPLLCILPPELHAALTTEIDRPEIHYLLLVKLSRWARTDSGKDSLESSNIDSGTYHMVSLLAGTRTAPSSKLPPYTPPESPEMKNRREWNDRKALTAVFNGLLTVGCAGVAAWWAADNLGWRSEWKAILALMVGGVVGISETILFIIWQSRASKEANGHRRKAVASCKKSDGDGRLTSAPPEASIPVIDREKDVGAQPRRRIARKLEG</sequence>
<name>A0A4S4L1T7_9AGAM</name>
<dbReference type="Pfam" id="PF11712">
    <property type="entry name" value="Vma12"/>
    <property type="match status" value="1"/>
</dbReference>
<proteinExistence type="predicted"/>
<keyword evidence="2" id="KW-1133">Transmembrane helix</keyword>
<evidence type="ECO:0008006" key="5">
    <source>
        <dbReference type="Google" id="ProtNLM"/>
    </source>
</evidence>
<dbReference type="AlphaFoldDB" id="A0A4S4L1T7"/>
<keyword evidence="2" id="KW-0472">Membrane</keyword>
<evidence type="ECO:0000256" key="2">
    <source>
        <dbReference type="SAM" id="Phobius"/>
    </source>
</evidence>
<evidence type="ECO:0000256" key="1">
    <source>
        <dbReference type="SAM" id="MobiDB-lite"/>
    </source>
</evidence>
<feature type="transmembrane region" description="Helical" evidence="2">
    <location>
        <begin position="118"/>
        <end position="139"/>
    </location>
</feature>
<organism evidence="3 4">
    <name type="scientific">Phellinidium pouzarii</name>
    <dbReference type="NCBI Taxonomy" id="167371"/>
    <lineage>
        <taxon>Eukaryota</taxon>
        <taxon>Fungi</taxon>
        <taxon>Dikarya</taxon>
        <taxon>Basidiomycota</taxon>
        <taxon>Agaricomycotina</taxon>
        <taxon>Agaricomycetes</taxon>
        <taxon>Hymenochaetales</taxon>
        <taxon>Hymenochaetaceae</taxon>
        <taxon>Phellinidium</taxon>
    </lineage>
</organism>
<dbReference type="OrthoDB" id="3193718at2759"/>
<accession>A0A4S4L1T7</accession>
<evidence type="ECO:0000313" key="3">
    <source>
        <dbReference type="EMBL" id="THH05252.1"/>
    </source>
</evidence>
<protein>
    <recommendedName>
        <fullName evidence="5">Endoplasmic reticulum-based factor for assembly of V-ATPase</fullName>
    </recommendedName>
</protein>
<feature type="transmembrane region" description="Helical" evidence="2">
    <location>
        <begin position="151"/>
        <end position="172"/>
    </location>
</feature>
<comment type="caution">
    <text evidence="3">The sequence shown here is derived from an EMBL/GenBank/DDBJ whole genome shotgun (WGS) entry which is preliminary data.</text>
</comment>
<dbReference type="EMBL" id="SGPK01000275">
    <property type="protein sequence ID" value="THH05252.1"/>
    <property type="molecule type" value="Genomic_DNA"/>
</dbReference>
<keyword evidence="4" id="KW-1185">Reference proteome</keyword>
<dbReference type="InterPro" id="IPR021013">
    <property type="entry name" value="ATPase_Vma12"/>
</dbReference>
<dbReference type="GO" id="GO:0070072">
    <property type="term" value="P:vacuolar proton-transporting V-type ATPase complex assembly"/>
    <property type="evidence" value="ECO:0007669"/>
    <property type="project" value="InterPro"/>
</dbReference>
<feature type="compositionally biased region" description="Basic residues" evidence="1">
    <location>
        <begin position="222"/>
        <end position="232"/>
    </location>
</feature>
<dbReference type="Proteomes" id="UP000308199">
    <property type="component" value="Unassembled WGS sequence"/>
</dbReference>
<feature type="region of interest" description="Disordered" evidence="1">
    <location>
        <begin position="182"/>
        <end position="232"/>
    </location>
</feature>